<proteinExistence type="predicted"/>
<evidence type="ECO:0000313" key="1">
    <source>
        <dbReference type="EMBL" id="OAG35756.1"/>
    </source>
</evidence>
<sequence>MSTGLLRLATLLLALLMGIFTFAWLVAGLSAGVGAALERLSADQPAQYIGPPARLVFQSLLAAETLLFGEKWTLGAFLLIQVAIVHNRRVATIFHPVTREITRRWTSAAWQRRLKDGPTTAARNIVKDGFPAAAAWPTVAKILTDVVSTLQFASAWSSANVLCFDILIQSPRDTPQRLEFSFGGLTFRCFALSGATSFTTLVTATVQSSLAQSRALGWFLLRFMADDVKRITTAPTWFGDFERAGTAYSRVTNLLAFVTT</sequence>
<organism evidence="1 2">
    <name type="scientific">Fonsecaea monophora</name>
    <dbReference type="NCBI Taxonomy" id="254056"/>
    <lineage>
        <taxon>Eukaryota</taxon>
        <taxon>Fungi</taxon>
        <taxon>Dikarya</taxon>
        <taxon>Ascomycota</taxon>
        <taxon>Pezizomycotina</taxon>
        <taxon>Eurotiomycetes</taxon>
        <taxon>Chaetothyriomycetidae</taxon>
        <taxon>Chaetothyriales</taxon>
        <taxon>Herpotrichiellaceae</taxon>
        <taxon>Fonsecaea</taxon>
    </lineage>
</organism>
<dbReference type="Proteomes" id="UP000077002">
    <property type="component" value="Unassembled WGS sequence"/>
</dbReference>
<dbReference type="RefSeq" id="XP_022507708.1">
    <property type="nucleotide sequence ID" value="XM_022659997.1"/>
</dbReference>
<dbReference type="EMBL" id="LVKK01000109">
    <property type="protein sequence ID" value="OAG35756.1"/>
    <property type="molecule type" value="Genomic_DNA"/>
</dbReference>
<dbReference type="GeneID" id="34605198"/>
<protein>
    <submittedName>
        <fullName evidence="1">Uncharacterized protein</fullName>
    </submittedName>
</protein>
<evidence type="ECO:0000313" key="2">
    <source>
        <dbReference type="Proteomes" id="UP000077002"/>
    </source>
</evidence>
<name>A0A177EVW6_9EURO</name>
<accession>A0A177EVW6</accession>
<keyword evidence="2" id="KW-1185">Reference proteome</keyword>
<dbReference type="AlphaFoldDB" id="A0A177EVW6"/>
<dbReference type="OrthoDB" id="10435462at2759"/>
<reference evidence="1 2" key="1">
    <citation type="submission" date="2016-03" db="EMBL/GenBank/DDBJ databases">
        <title>Draft genome sequence of the Fonsecaea monophora CBS 269.37.</title>
        <authorList>
            <person name="Bombassaro A."/>
            <person name="Vinicius W.A."/>
            <person name="De Hoog S."/>
            <person name="Sun J."/>
            <person name="Souza E.M."/>
            <person name="Raittz R.T."/>
            <person name="Costa F."/>
            <person name="Leao A.C."/>
            <person name="Tadra-Sfeir M.Z."/>
            <person name="Baura V."/>
            <person name="Balsanelli E."/>
            <person name="Pedrosa F.O."/>
            <person name="Moreno L.F."/>
            <person name="Steffens M.B."/>
            <person name="Xi L."/>
            <person name="Bocca A.L."/>
            <person name="Felipe M.S."/>
            <person name="Teixeira M."/>
            <person name="Telles Filho F.Q."/>
            <person name="Azevedo C.M."/>
            <person name="Gomes R."/>
            <person name="Vicente V.A."/>
        </authorList>
    </citation>
    <scope>NUCLEOTIDE SEQUENCE [LARGE SCALE GENOMIC DNA]</scope>
    <source>
        <strain evidence="1 2">CBS 269.37</strain>
    </source>
</reference>
<comment type="caution">
    <text evidence="1">The sequence shown here is derived from an EMBL/GenBank/DDBJ whole genome shotgun (WGS) entry which is preliminary data.</text>
</comment>
<gene>
    <name evidence="1" type="ORF">AYO21_10073</name>
</gene>